<feature type="transmembrane region" description="Helical" evidence="5">
    <location>
        <begin position="113"/>
        <end position="131"/>
    </location>
</feature>
<organism evidence="7 8">
    <name type="scientific">Aurantibacter aestuarii</name>
    <dbReference type="NCBI Taxonomy" id="1266046"/>
    <lineage>
        <taxon>Bacteria</taxon>
        <taxon>Pseudomonadati</taxon>
        <taxon>Bacteroidota</taxon>
        <taxon>Flavobacteriia</taxon>
        <taxon>Flavobacteriales</taxon>
        <taxon>Flavobacteriaceae</taxon>
        <taxon>Aurantibacter</taxon>
    </lineage>
</organism>
<dbReference type="PANTHER" id="PTHR43731:SF9">
    <property type="entry name" value="SLR1461 PROTEIN"/>
    <property type="match status" value="1"/>
</dbReference>
<keyword evidence="7" id="KW-0645">Protease</keyword>
<comment type="caution">
    <text evidence="7">The sequence shown here is derived from an EMBL/GenBank/DDBJ whole genome shotgun (WGS) entry which is preliminary data.</text>
</comment>
<dbReference type="InterPro" id="IPR050925">
    <property type="entry name" value="Rhomboid_protease_S54"/>
</dbReference>
<feature type="domain" description="Peptidase S54 rhomboid" evidence="6">
    <location>
        <begin position="51"/>
        <end position="183"/>
    </location>
</feature>
<dbReference type="Proteomes" id="UP000238426">
    <property type="component" value="Unassembled WGS sequence"/>
</dbReference>
<dbReference type="GO" id="GO:0006508">
    <property type="term" value="P:proteolysis"/>
    <property type="evidence" value="ECO:0007669"/>
    <property type="project" value="UniProtKB-KW"/>
</dbReference>
<evidence type="ECO:0000256" key="5">
    <source>
        <dbReference type="SAM" id="Phobius"/>
    </source>
</evidence>
<name>A0A2T1NG01_9FLAO</name>
<proteinExistence type="predicted"/>
<dbReference type="InterPro" id="IPR022764">
    <property type="entry name" value="Peptidase_S54_rhomboid_dom"/>
</dbReference>
<gene>
    <name evidence="7" type="ORF">C7H52_00860</name>
</gene>
<keyword evidence="8" id="KW-1185">Reference proteome</keyword>
<evidence type="ECO:0000313" key="7">
    <source>
        <dbReference type="EMBL" id="PSG91695.1"/>
    </source>
</evidence>
<keyword evidence="3 5" id="KW-1133">Transmembrane helix</keyword>
<dbReference type="Gene3D" id="1.20.1540.10">
    <property type="entry name" value="Rhomboid-like"/>
    <property type="match status" value="1"/>
</dbReference>
<reference evidence="7 8" key="1">
    <citation type="submission" date="2018-03" db="EMBL/GenBank/DDBJ databases">
        <title>Mesoflavibacter sp. HG37 and Mesoflavibacter sp. HG96 sp.nov., two marine bacteria isolated from seawater of Western Pacific Ocean.</title>
        <authorList>
            <person name="Cheng H."/>
            <person name="Wu Y.-H."/>
            <person name="Guo L.-L."/>
            <person name="Xu X.-W."/>
        </authorList>
    </citation>
    <scope>NUCLEOTIDE SEQUENCE [LARGE SCALE GENOMIC DNA]</scope>
    <source>
        <strain evidence="7 8">KCTC 32269</strain>
    </source>
</reference>
<keyword evidence="7" id="KW-0378">Hydrolase</keyword>
<feature type="transmembrane region" description="Helical" evidence="5">
    <location>
        <begin position="91"/>
        <end position="107"/>
    </location>
</feature>
<evidence type="ECO:0000313" key="8">
    <source>
        <dbReference type="Proteomes" id="UP000238426"/>
    </source>
</evidence>
<dbReference type="GO" id="GO:0004252">
    <property type="term" value="F:serine-type endopeptidase activity"/>
    <property type="evidence" value="ECO:0007669"/>
    <property type="project" value="InterPro"/>
</dbReference>
<evidence type="ECO:0000256" key="1">
    <source>
        <dbReference type="ARBA" id="ARBA00004141"/>
    </source>
</evidence>
<comment type="subcellular location">
    <subcellularLocation>
        <location evidence="1">Membrane</location>
        <topology evidence="1">Multi-pass membrane protein</topology>
    </subcellularLocation>
</comment>
<dbReference type="RefSeq" id="WP_106461988.1">
    <property type="nucleotide sequence ID" value="NZ_PXOQ01000006.1"/>
</dbReference>
<dbReference type="SUPFAM" id="SSF144091">
    <property type="entry name" value="Rhomboid-like"/>
    <property type="match status" value="1"/>
</dbReference>
<dbReference type="EMBL" id="PXOQ01000006">
    <property type="protein sequence ID" value="PSG91695.1"/>
    <property type="molecule type" value="Genomic_DNA"/>
</dbReference>
<dbReference type="Pfam" id="PF01694">
    <property type="entry name" value="Rhomboid"/>
    <property type="match status" value="1"/>
</dbReference>
<dbReference type="AlphaFoldDB" id="A0A2T1NG01"/>
<sequence length="254" mass="29819">MKHKSDSIQLNTLLYPLGLVTLIWLIYSIEVRWNLNFNHLGIYPKSIKGLLGIFTSPFIHSDISHLYSNTFPLLILSLALFYFYRSIALKILCYSILFTGILTWIIGRESYHIGASGLIYALFSFLFFKGIFTQYYRLIALSLVVVFIYGSMIWYTLPIEEQISWEGHLSGFIVGTMLSLIFKKNLYIKEQFVWETEDFKEEEDPFLKQFDENGYFFEIEVEEDEFESTDTNETSTQTSYGTTYKYIYKSKDNL</sequence>
<dbReference type="GO" id="GO:0016020">
    <property type="term" value="C:membrane"/>
    <property type="evidence" value="ECO:0007669"/>
    <property type="project" value="UniProtKB-SubCell"/>
</dbReference>
<protein>
    <submittedName>
        <fullName evidence="7">Rhomboid family intramembrane serine protease</fullName>
    </submittedName>
</protein>
<dbReference type="OrthoDB" id="465874at2"/>
<feature type="transmembrane region" description="Helical" evidence="5">
    <location>
        <begin position="12"/>
        <end position="29"/>
    </location>
</feature>
<keyword evidence="4 5" id="KW-0472">Membrane</keyword>
<evidence type="ECO:0000256" key="3">
    <source>
        <dbReference type="ARBA" id="ARBA00022989"/>
    </source>
</evidence>
<dbReference type="PANTHER" id="PTHR43731">
    <property type="entry name" value="RHOMBOID PROTEASE"/>
    <property type="match status" value="1"/>
</dbReference>
<accession>A0A2T1NG01</accession>
<feature type="transmembrane region" description="Helical" evidence="5">
    <location>
        <begin position="66"/>
        <end position="84"/>
    </location>
</feature>
<feature type="transmembrane region" description="Helical" evidence="5">
    <location>
        <begin position="163"/>
        <end position="182"/>
    </location>
</feature>
<evidence type="ECO:0000256" key="4">
    <source>
        <dbReference type="ARBA" id="ARBA00023136"/>
    </source>
</evidence>
<evidence type="ECO:0000256" key="2">
    <source>
        <dbReference type="ARBA" id="ARBA00022692"/>
    </source>
</evidence>
<feature type="transmembrane region" description="Helical" evidence="5">
    <location>
        <begin position="138"/>
        <end position="157"/>
    </location>
</feature>
<keyword evidence="2 5" id="KW-0812">Transmembrane</keyword>
<dbReference type="InterPro" id="IPR035952">
    <property type="entry name" value="Rhomboid-like_sf"/>
</dbReference>
<evidence type="ECO:0000259" key="6">
    <source>
        <dbReference type="Pfam" id="PF01694"/>
    </source>
</evidence>